<feature type="compositionally biased region" description="Low complexity" evidence="1">
    <location>
        <begin position="55"/>
        <end position="64"/>
    </location>
</feature>
<dbReference type="Proteomes" id="UP000324222">
    <property type="component" value="Unassembled WGS sequence"/>
</dbReference>
<evidence type="ECO:0000256" key="1">
    <source>
        <dbReference type="SAM" id="MobiDB-lite"/>
    </source>
</evidence>
<accession>A0A5B7F476</accession>
<comment type="caution">
    <text evidence="2">The sequence shown here is derived from an EMBL/GenBank/DDBJ whole genome shotgun (WGS) entry which is preliminary data.</text>
</comment>
<reference evidence="2 3" key="1">
    <citation type="submission" date="2019-05" db="EMBL/GenBank/DDBJ databases">
        <title>Another draft genome of Portunus trituberculatus and its Hox gene families provides insights of decapod evolution.</title>
        <authorList>
            <person name="Jeong J.-H."/>
            <person name="Song I."/>
            <person name="Kim S."/>
            <person name="Choi T."/>
            <person name="Kim D."/>
            <person name="Ryu S."/>
            <person name="Kim W."/>
        </authorList>
    </citation>
    <scope>NUCLEOTIDE SEQUENCE [LARGE SCALE GENOMIC DNA]</scope>
    <source>
        <tissue evidence="2">Muscle</tissue>
    </source>
</reference>
<dbReference type="EMBL" id="VSRR010004511">
    <property type="protein sequence ID" value="MPC39893.1"/>
    <property type="molecule type" value="Genomic_DNA"/>
</dbReference>
<keyword evidence="3" id="KW-1185">Reference proteome</keyword>
<proteinExistence type="predicted"/>
<gene>
    <name evidence="2" type="ORF">E2C01_033445</name>
</gene>
<name>A0A5B7F476_PORTR</name>
<feature type="region of interest" description="Disordered" evidence="1">
    <location>
        <begin position="39"/>
        <end position="87"/>
    </location>
</feature>
<sequence>MVLSGRDSVDYVLAATDLMAAVWSACLTSPSIFKYPPLPHHTPAAAPRLTHHARTQTQTLTQPPRRSRTQGTGGTQGTKQREKTLGA</sequence>
<evidence type="ECO:0000313" key="3">
    <source>
        <dbReference type="Proteomes" id="UP000324222"/>
    </source>
</evidence>
<organism evidence="2 3">
    <name type="scientific">Portunus trituberculatus</name>
    <name type="common">Swimming crab</name>
    <name type="synonym">Neptunus trituberculatus</name>
    <dbReference type="NCBI Taxonomy" id="210409"/>
    <lineage>
        <taxon>Eukaryota</taxon>
        <taxon>Metazoa</taxon>
        <taxon>Ecdysozoa</taxon>
        <taxon>Arthropoda</taxon>
        <taxon>Crustacea</taxon>
        <taxon>Multicrustacea</taxon>
        <taxon>Malacostraca</taxon>
        <taxon>Eumalacostraca</taxon>
        <taxon>Eucarida</taxon>
        <taxon>Decapoda</taxon>
        <taxon>Pleocyemata</taxon>
        <taxon>Brachyura</taxon>
        <taxon>Eubrachyura</taxon>
        <taxon>Portunoidea</taxon>
        <taxon>Portunidae</taxon>
        <taxon>Portuninae</taxon>
        <taxon>Portunus</taxon>
    </lineage>
</organism>
<evidence type="ECO:0000313" key="2">
    <source>
        <dbReference type="EMBL" id="MPC39893.1"/>
    </source>
</evidence>
<protein>
    <submittedName>
        <fullName evidence="2">Uncharacterized protein</fullName>
    </submittedName>
</protein>
<dbReference type="AlphaFoldDB" id="A0A5B7F476"/>